<feature type="compositionally biased region" description="Polar residues" evidence="2">
    <location>
        <begin position="209"/>
        <end position="219"/>
    </location>
</feature>
<dbReference type="GO" id="GO:0097542">
    <property type="term" value="C:ciliary tip"/>
    <property type="evidence" value="ECO:0007669"/>
    <property type="project" value="TreeGrafter"/>
</dbReference>
<feature type="region of interest" description="Disordered" evidence="2">
    <location>
        <begin position="67"/>
        <end position="110"/>
    </location>
</feature>
<evidence type="ECO:0000313" key="3">
    <source>
        <dbReference type="EMBL" id="CAD6195710.1"/>
    </source>
</evidence>
<dbReference type="GO" id="GO:0005814">
    <property type="term" value="C:centriole"/>
    <property type="evidence" value="ECO:0007669"/>
    <property type="project" value="TreeGrafter"/>
</dbReference>
<proteinExistence type="predicted"/>
<dbReference type="GO" id="GO:0036064">
    <property type="term" value="C:ciliary basal body"/>
    <property type="evidence" value="ECO:0007669"/>
    <property type="project" value="InterPro"/>
</dbReference>
<accession>A0A8S1HRP1</accession>
<evidence type="ECO:0000256" key="1">
    <source>
        <dbReference type="SAM" id="Coils"/>
    </source>
</evidence>
<dbReference type="PANTHER" id="PTHR14881">
    <property type="entry name" value="LISH DOMAIN-CONTAINING PROTEIN ARMC9"/>
    <property type="match status" value="1"/>
</dbReference>
<dbReference type="Proteomes" id="UP000835052">
    <property type="component" value="Unassembled WGS sequence"/>
</dbReference>
<dbReference type="PANTHER" id="PTHR14881:SF4">
    <property type="entry name" value="LISH DOMAIN-CONTAINING PROTEIN ARMC9"/>
    <property type="match status" value="1"/>
</dbReference>
<dbReference type="AlphaFoldDB" id="A0A8S1HRP1"/>
<gene>
    <name evidence="3" type="ORF">CAUJ_LOCUS11629</name>
</gene>
<keyword evidence="4" id="KW-1185">Reference proteome</keyword>
<evidence type="ECO:0000313" key="4">
    <source>
        <dbReference type="Proteomes" id="UP000835052"/>
    </source>
</evidence>
<reference evidence="3" key="1">
    <citation type="submission" date="2020-10" db="EMBL/GenBank/DDBJ databases">
        <authorList>
            <person name="Kikuchi T."/>
        </authorList>
    </citation>
    <scope>NUCLEOTIDE SEQUENCE</scope>
    <source>
        <strain evidence="3">NKZ352</strain>
    </source>
</reference>
<organism evidence="3 4">
    <name type="scientific">Caenorhabditis auriculariae</name>
    <dbReference type="NCBI Taxonomy" id="2777116"/>
    <lineage>
        <taxon>Eukaryota</taxon>
        <taxon>Metazoa</taxon>
        <taxon>Ecdysozoa</taxon>
        <taxon>Nematoda</taxon>
        <taxon>Chromadorea</taxon>
        <taxon>Rhabditida</taxon>
        <taxon>Rhabditina</taxon>
        <taxon>Rhabditomorpha</taxon>
        <taxon>Rhabditoidea</taxon>
        <taxon>Rhabditidae</taxon>
        <taxon>Peloderinae</taxon>
        <taxon>Caenorhabditis</taxon>
    </lineage>
</organism>
<evidence type="ECO:0000256" key="2">
    <source>
        <dbReference type="SAM" id="MobiDB-lite"/>
    </source>
</evidence>
<feature type="coiled-coil region" evidence="1">
    <location>
        <begin position="136"/>
        <end position="163"/>
    </location>
</feature>
<comment type="caution">
    <text evidence="3">The sequence shown here is derived from an EMBL/GenBank/DDBJ whole genome shotgun (WGS) entry which is preliminary data.</text>
</comment>
<feature type="compositionally biased region" description="Low complexity" evidence="2">
    <location>
        <begin position="192"/>
        <end position="208"/>
    </location>
</feature>
<name>A0A8S1HRP1_9PELO</name>
<feature type="region of interest" description="Disordered" evidence="2">
    <location>
        <begin position="185"/>
        <end position="220"/>
    </location>
</feature>
<dbReference type="EMBL" id="CAJGYM010000059">
    <property type="protein sequence ID" value="CAD6195710.1"/>
    <property type="molecule type" value="Genomic_DNA"/>
</dbReference>
<protein>
    <submittedName>
        <fullName evidence="3">Uncharacterized protein</fullName>
    </submittedName>
</protein>
<keyword evidence="1" id="KW-0175">Coiled coil</keyword>
<sequence length="262" mass="28955">MPFVSWALWVQDPNAEIIRVPLTPTDAESDTLGTSCEREVDSLDPLHPSTNELSGARLLIRRALKENHGGSEEQTPVPGQVPYRNTLRNTPSAASKRGKSEPRIGTATSQHTFVVETERRRPLMMNIGLGEGAMEYKKLLDAQEKAQAEAAEKEKERQKALRHLQLTSRKAPSLLKKELSSSITQLKENSKKALPSKPSSKTPLRKSPITNSGTGSSASIDLDSEAFNKRIVEQESFDDYSAVFGARPKVARTPDTQSRSFF</sequence>
<dbReference type="InterPro" id="IPR040369">
    <property type="entry name" value="ARMC9"/>
</dbReference>
<dbReference type="OrthoDB" id="193023at2759"/>
<dbReference type="GO" id="GO:0060271">
    <property type="term" value="P:cilium assembly"/>
    <property type="evidence" value="ECO:0007669"/>
    <property type="project" value="InterPro"/>
</dbReference>